<sequence>MITRWIEITGGDGFSAHLCCDVVALDDINADLIDLRKAVFNQKKAIVRSHVRNPLAGELWLYFRGKSGSFCRLDQRVVDEFPIEGKANRDKRHGQDEAHAIPMCAITNKREWKAWEREVAVGMTWGRLVSLGDRLASPFDLLPRVPSIGHTHTRRGSGRVPLLHEPATVVTDEGEETST</sequence>
<dbReference type="Proteomes" id="UP000041254">
    <property type="component" value="Unassembled WGS sequence"/>
</dbReference>
<proteinExistence type="predicted"/>
<protein>
    <submittedName>
        <fullName evidence="2">Uncharacterized protein</fullName>
    </submittedName>
</protein>
<reference evidence="2 3" key="1">
    <citation type="submission" date="2014-11" db="EMBL/GenBank/DDBJ databases">
        <authorList>
            <person name="Zhu J."/>
            <person name="Qi W."/>
            <person name="Song R."/>
        </authorList>
    </citation>
    <scope>NUCLEOTIDE SEQUENCE [LARGE SCALE GENOMIC DNA]</scope>
</reference>
<accession>A0A0G4EK71</accession>
<evidence type="ECO:0000313" key="2">
    <source>
        <dbReference type="EMBL" id="CEL96811.1"/>
    </source>
</evidence>
<name>A0A0G4EK71_VITBC</name>
<evidence type="ECO:0000313" key="3">
    <source>
        <dbReference type="Proteomes" id="UP000041254"/>
    </source>
</evidence>
<feature type="region of interest" description="Disordered" evidence="1">
    <location>
        <begin position="150"/>
        <end position="179"/>
    </location>
</feature>
<dbReference type="AlphaFoldDB" id="A0A0G4EK71"/>
<dbReference type="EMBL" id="CDMY01000247">
    <property type="protein sequence ID" value="CEL96811.1"/>
    <property type="molecule type" value="Genomic_DNA"/>
</dbReference>
<evidence type="ECO:0000256" key="1">
    <source>
        <dbReference type="SAM" id="MobiDB-lite"/>
    </source>
</evidence>
<keyword evidence="3" id="KW-1185">Reference proteome</keyword>
<organism evidence="2 3">
    <name type="scientific">Vitrella brassicaformis (strain CCMP3155)</name>
    <dbReference type="NCBI Taxonomy" id="1169540"/>
    <lineage>
        <taxon>Eukaryota</taxon>
        <taxon>Sar</taxon>
        <taxon>Alveolata</taxon>
        <taxon>Colpodellida</taxon>
        <taxon>Vitrellaceae</taxon>
        <taxon>Vitrella</taxon>
    </lineage>
</organism>
<gene>
    <name evidence="2" type="ORF">Vbra_3847</name>
</gene>
<dbReference type="InParanoid" id="A0A0G4EK71"/>
<dbReference type="VEuPathDB" id="CryptoDB:Vbra_3847"/>